<evidence type="ECO:0000313" key="2">
    <source>
        <dbReference type="Proteomes" id="UP000281647"/>
    </source>
</evidence>
<dbReference type="EMBL" id="RKST01000001">
    <property type="protein sequence ID" value="RUM99472.1"/>
    <property type="molecule type" value="Genomic_DNA"/>
</dbReference>
<evidence type="ECO:0000313" key="1">
    <source>
        <dbReference type="EMBL" id="RUM99472.1"/>
    </source>
</evidence>
<reference evidence="1 2" key="1">
    <citation type="submission" date="2018-11" db="EMBL/GenBank/DDBJ databases">
        <title>Pseudaminobacter arsenicus sp. nov., an arsenic-resistant bacterium isolated from arsenic-rich aquifers.</title>
        <authorList>
            <person name="Mu Y."/>
        </authorList>
    </citation>
    <scope>NUCLEOTIDE SEQUENCE [LARGE SCALE GENOMIC DNA]</scope>
    <source>
        <strain evidence="1 2">CB3</strain>
    </source>
</reference>
<organism evidence="1 2">
    <name type="scientific">Borborobacter arsenicus</name>
    <dbReference type="NCBI Taxonomy" id="1851146"/>
    <lineage>
        <taxon>Bacteria</taxon>
        <taxon>Pseudomonadati</taxon>
        <taxon>Pseudomonadota</taxon>
        <taxon>Alphaproteobacteria</taxon>
        <taxon>Hyphomicrobiales</taxon>
        <taxon>Phyllobacteriaceae</taxon>
        <taxon>Borborobacter</taxon>
    </lineage>
</organism>
<accession>A0A432VBC2</accession>
<protein>
    <submittedName>
        <fullName evidence="1">Uncharacterized protein</fullName>
    </submittedName>
</protein>
<dbReference type="RefSeq" id="WP_128625712.1">
    <property type="nucleotide sequence ID" value="NZ_RKST01000001.1"/>
</dbReference>
<dbReference type="Proteomes" id="UP000281647">
    <property type="component" value="Unassembled WGS sequence"/>
</dbReference>
<name>A0A432VBC2_9HYPH</name>
<dbReference type="AlphaFoldDB" id="A0A432VBC2"/>
<sequence>MIDTTVPAANNRIRRKAFRLSKIDDIYRDLVAGEISVRTTLADLCARYGSDPWRDYKEALRDYGCDHGCLVMADDENGGRYVSMMEHFGGDITPEEAGAYFSARLAEYRERDKAAEIESLPDNVVRLHPPKRTRFSIYRLPIGDYSKDTTAFFEERGEFIWQTYA</sequence>
<proteinExistence type="predicted"/>
<gene>
    <name evidence="1" type="ORF">EET67_00750</name>
</gene>
<dbReference type="OrthoDB" id="9969107at2"/>
<keyword evidence="2" id="KW-1185">Reference proteome</keyword>
<comment type="caution">
    <text evidence="1">The sequence shown here is derived from an EMBL/GenBank/DDBJ whole genome shotgun (WGS) entry which is preliminary data.</text>
</comment>